<evidence type="ECO:0008006" key="3">
    <source>
        <dbReference type="Google" id="ProtNLM"/>
    </source>
</evidence>
<gene>
    <name evidence="1" type="ORF">FJV41_33105</name>
</gene>
<reference evidence="1 2" key="1">
    <citation type="submission" date="2019-06" db="EMBL/GenBank/DDBJ databases">
        <authorList>
            <person name="Livingstone P."/>
            <person name="Whitworth D."/>
        </authorList>
    </citation>
    <scope>NUCLEOTIDE SEQUENCE [LARGE SCALE GENOMIC DNA]</scope>
    <source>
        <strain evidence="1 2">AM401</strain>
    </source>
</reference>
<dbReference type="Gene3D" id="3.30.450.20">
    <property type="entry name" value="PAS domain"/>
    <property type="match status" value="1"/>
</dbReference>
<dbReference type="EMBL" id="VIFM01000176">
    <property type="protein sequence ID" value="TQF11662.1"/>
    <property type="molecule type" value="Genomic_DNA"/>
</dbReference>
<dbReference type="CDD" id="cd18773">
    <property type="entry name" value="PDC1_HK_sensor"/>
    <property type="match status" value="1"/>
</dbReference>
<dbReference type="Proteomes" id="UP000315369">
    <property type="component" value="Unassembled WGS sequence"/>
</dbReference>
<dbReference type="AlphaFoldDB" id="A0A540WRM2"/>
<organism evidence="1 2">
    <name type="scientific">Myxococcus llanfairpwllgwyngyllgogerychwyrndrobwllllantysiliogogogochensis</name>
    <dbReference type="NCBI Taxonomy" id="2590453"/>
    <lineage>
        <taxon>Bacteria</taxon>
        <taxon>Pseudomonadati</taxon>
        <taxon>Myxococcota</taxon>
        <taxon>Myxococcia</taxon>
        <taxon>Myxococcales</taxon>
        <taxon>Cystobacterineae</taxon>
        <taxon>Myxococcaceae</taxon>
        <taxon>Myxococcus</taxon>
    </lineage>
</organism>
<name>A0A540WRM2_9BACT</name>
<accession>A0A540WRM2</accession>
<evidence type="ECO:0000313" key="2">
    <source>
        <dbReference type="Proteomes" id="UP000315369"/>
    </source>
</evidence>
<dbReference type="OrthoDB" id="195732at2"/>
<keyword evidence="2" id="KW-1185">Reference proteome</keyword>
<comment type="caution">
    <text evidence="1">The sequence shown here is derived from an EMBL/GenBank/DDBJ whole genome shotgun (WGS) entry which is preliminary data.</text>
</comment>
<protein>
    <recommendedName>
        <fullName evidence="3">Cache domain-containing protein</fullName>
    </recommendedName>
</protein>
<proteinExistence type="predicted"/>
<evidence type="ECO:0000313" key="1">
    <source>
        <dbReference type="EMBL" id="TQF11662.1"/>
    </source>
</evidence>
<sequence>MCCFGMILTVLAGMPPDGIAQLEKVERLMPALQRMAVDPELVQAVLAQNARGASLVSIRADDDAWLATPAMTPFKQRVLDAACSRVLARHRISLGRDKVAEAFVMDRQGALVGATRRTSDYWQGDEDKFRVPFKQGRVLREHPFFDESSQAYVIQVSLPVRDRGRVIGAVTVGLSLLDL</sequence>